<dbReference type="EnsemblPlants" id="HORVU.MOREX.r3.1HG0086910.1">
    <property type="protein sequence ID" value="HORVU.MOREX.r3.1HG0086910.1.CDS1"/>
    <property type="gene ID" value="HORVU.MOREX.r3.1HG0086910"/>
</dbReference>
<reference evidence="2" key="3">
    <citation type="submission" date="2022-01" db="UniProtKB">
        <authorList>
            <consortium name="EnsemblPlants"/>
        </authorList>
    </citation>
    <scope>IDENTIFICATION</scope>
    <source>
        <strain evidence="2">subsp. vulgare</strain>
    </source>
</reference>
<keyword evidence="3" id="KW-1185">Reference proteome</keyword>
<dbReference type="PANTHER" id="PTHR47481:SF31">
    <property type="entry name" value="OS01G0873500 PROTEIN"/>
    <property type="match status" value="1"/>
</dbReference>
<proteinExistence type="predicted"/>
<feature type="region of interest" description="Disordered" evidence="1">
    <location>
        <begin position="344"/>
        <end position="385"/>
    </location>
</feature>
<name>A0A8I6WLP2_HORVV</name>
<protein>
    <recommendedName>
        <fullName evidence="4">Retrotransposon Copia-like N-terminal domain-containing protein</fullName>
    </recommendedName>
</protein>
<organism evidence="2 3">
    <name type="scientific">Hordeum vulgare subsp. vulgare</name>
    <name type="common">Domesticated barley</name>
    <dbReference type="NCBI Taxonomy" id="112509"/>
    <lineage>
        <taxon>Eukaryota</taxon>
        <taxon>Viridiplantae</taxon>
        <taxon>Streptophyta</taxon>
        <taxon>Embryophyta</taxon>
        <taxon>Tracheophyta</taxon>
        <taxon>Spermatophyta</taxon>
        <taxon>Magnoliopsida</taxon>
        <taxon>Liliopsida</taxon>
        <taxon>Poales</taxon>
        <taxon>Poaceae</taxon>
        <taxon>BOP clade</taxon>
        <taxon>Pooideae</taxon>
        <taxon>Triticodae</taxon>
        <taxon>Triticeae</taxon>
        <taxon>Hordeinae</taxon>
        <taxon>Hordeum</taxon>
    </lineage>
</organism>
<dbReference type="Pfam" id="PF14223">
    <property type="entry name" value="Retrotran_gag_2"/>
    <property type="match status" value="1"/>
</dbReference>
<dbReference type="Gramene" id="HORVU.MOREX.r3.1HG0086910.1">
    <property type="protein sequence ID" value="HORVU.MOREX.r3.1HG0086910.1.CDS1"/>
    <property type="gene ID" value="HORVU.MOREX.r3.1HG0086910"/>
</dbReference>
<reference evidence="3" key="1">
    <citation type="journal article" date="2012" name="Nature">
        <title>A physical, genetic and functional sequence assembly of the barley genome.</title>
        <authorList>
            <consortium name="The International Barley Genome Sequencing Consortium"/>
            <person name="Mayer K.F."/>
            <person name="Waugh R."/>
            <person name="Brown J.W."/>
            <person name="Schulman A."/>
            <person name="Langridge P."/>
            <person name="Platzer M."/>
            <person name="Fincher G.B."/>
            <person name="Muehlbauer G.J."/>
            <person name="Sato K."/>
            <person name="Close T.J."/>
            <person name="Wise R.P."/>
            <person name="Stein N."/>
        </authorList>
    </citation>
    <scope>NUCLEOTIDE SEQUENCE [LARGE SCALE GENOMIC DNA]</scope>
    <source>
        <strain evidence="3">cv. Morex</strain>
    </source>
</reference>
<dbReference type="PANTHER" id="PTHR47481">
    <property type="match status" value="1"/>
</dbReference>
<dbReference type="Proteomes" id="UP000011116">
    <property type="component" value="Chromosome 1H"/>
</dbReference>
<feature type="region of interest" description="Disordered" evidence="1">
    <location>
        <begin position="447"/>
        <end position="467"/>
    </location>
</feature>
<accession>A0A8I6WLP2</accession>
<feature type="compositionally biased region" description="Polar residues" evidence="1">
    <location>
        <begin position="455"/>
        <end position="465"/>
    </location>
</feature>
<reference evidence="2" key="2">
    <citation type="submission" date="2020-10" db="EMBL/GenBank/DDBJ databases">
        <authorList>
            <person name="Scholz U."/>
            <person name="Mascher M."/>
            <person name="Fiebig A."/>
        </authorList>
    </citation>
    <scope>NUCLEOTIDE SEQUENCE [LARGE SCALE GENOMIC DNA]</scope>
    <source>
        <strain evidence="2">cv. Morex</strain>
    </source>
</reference>
<evidence type="ECO:0000256" key="1">
    <source>
        <dbReference type="SAM" id="MobiDB-lite"/>
    </source>
</evidence>
<dbReference type="SMR" id="A0A8I6WLP2"/>
<evidence type="ECO:0000313" key="3">
    <source>
        <dbReference type="Proteomes" id="UP000011116"/>
    </source>
</evidence>
<evidence type="ECO:0008006" key="4">
    <source>
        <dbReference type="Google" id="ProtNLM"/>
    </source>
</evidence>
<dbReference type="AlphaFoldDB" id="A0A8I6WLP2"/>
<evidence type="ECO:0000313" key="2">
    <source>
        <dbReference type="EnsemblPlants" id="HORVU.MOREX.r3.1HG0086910.1.CDS1"/>
    </source>
</evidence>
<sequence>MTTTATASASADFLPASLAALLSRPTDAAALAASISTRSVGSIFSAASFSPPPPAAAPPVHVLPLVPSSGTPSVPATVAALSAPLVAASTPPATTPAMEPYFDNNTAHPPPPIGAYGAPAPVTAATAAYTPPAVFTPGSLPAPFQFGHLITTKLSSDNYVFWHAQVLPLLGSHYLLGYVDGSYPCPPAVVDSVNGPVYNPAHRAWTGQDQANLSAIQGSLTPEVAGMLVFAKTSHEAWTILERSFASQAQAHSSALRRQLGECNKLDGTATAFYHKVKSIADTLASIGQPLTDTEFNSYIVNGLDEEYDGLVEIINECGHTSPMPAHELNSCLLLTEQRVEARRTRGRGLPSANAAYKAGRDGSGRGAHSAPSGKGPPAPLLSAPLLHRPLGGGVVLPGSASSVDVRVTMPLSATATSRRVSLASTMTARTRATMSVRRSWLISQHLGSSRDTRSPIPSTPTGTWTVGLRITSPASSAISTLVRPTTAPTRFTPPME</sequence>